<evidence type="ECO:0000313" key="1">
    <source>
        <dbReference type="EMBL" id="MZI94646.1"/>
    </source>
</evidence>
<dbReference type="EMBL" id="WEKT01000033">
    <property type="protein sequence ID" value="MZI94646.1"/>
    <property type="molecule type" value="Genomic_DNA"/>
</dbReference>
<dbReference type="AlphaFoldDB" id="A0A7X4LMT1"/>
<evidence type="ECO:0000313" key="2">
    <source>
        <dbReference type="Proteomes" id="UP000462621"/>
    </source>
</evidence>
<protein>
    <submittedName>
        <fullName evidence="1">Uncharacterized protein</fullName>
    </submittedName>
</protein>
<reference evidence="1 2" key="1">
    <citation type="submission" date="2019-10" db="EMBL/GenBank/DDBJ databases">
        <title>Vibrio sp. nov. isolated from a shrimp pond.</title>
        <authorList>
            <person name="Gomez-Gil B."/>
            <person name="Enciso-Ibarra J."/>
            <person name="Enciso-Ibarra K."/>
            <person name="Bolan-Mejia C."/>
        </authorList>
    </citation>
    <scope>NUCLEOTIDE SEQUENCE [LARGE SCALE GENOMIC DNA]</scope>
    <source>
        <strain evidence="1 2">CAIM 722</strain>
    </source>
</reference>
<dbReference type="Proteomes" id="UP000462621">
    <property type="component" value="Unassembled WGS sequence"/>
</dbReference>
<organism evidence="1 2">
    <name type="scientific">Vibrio eleionomae</name>
    <dbReference type="NCBI Taxonomy" id="2653505"/>
    <lineage>
        <taxon>Bacteria</taxon>
        <taxon>Pseudomonadati</taxon>
        <taxon>Pseudomonadota</taxon>
        <taxon>Gammaproteobacteria</taxon>
        <taxon>Vibrionales</taxon>
        <taxon>Vibrionaceae</taxon>
        <taxon>Vibrio</taxon>
    </lineage>
</organism>
<comment type="caution">
    <text evidence="1">The sequence shown here is derived from an EMBL/GenBank/DDBJ whole genome shotgun (WGS) entry which is preliminary data.</text>
</comment>
<dbReference type="Pfam" id="PF20090">
    <property type="entry name" value="DUF6482"/>
    <property type="match status" value="1"/>
</dbReference>
<dbReference type="InterPro" id="IPR045508">
    <property type="entry name" value="DUF6482"/>
</dbReference>
<accession>A0A7X4LMT1</accession>
<name>A0A7X4LMT1_9VIBR</name>
<gene>
    <name evidence="1" type="ORF">F9817_15750</name>
</gene>
<dbReference type="RefSeq" id="WP_161157125.1">
    <property type="nucleotide sequence ID" value="NZ_WEKT01000033.1"/>
</dbReference>
<keyword evidence="2" id="KW-1185">Reference proteome</keyword>
<sequence length="100" mass="11697">MEKAQFNQWLRNQQNEDQPKVFIMGCADARQYSILVEHKHHLEPLRDRDVTLHFSSLDEAKLQLMKFGLKSAYLRLSTPYEECGIPGDNKYSDIPLPLYS</sequence>
<proteinExistence type="predicted"/>